<dbReference type="RefSeq" id="WP_190923935.1">
    <property type="nucleotide sequence ID" value="NZ_JACXJA010000001.1"/>
</dbReference>
<reference evidence="1" key="1">
    <citation type="submission" date="2020-09" db="EMBL/GenBank/DDBJ databases">
        <title>A novel bacterium of genus Paenibacillus, isolated from South China Sea.</title>
        <authorList>
            <person name="Huang H."/>
            <person name="Mo K."/>
            <person name="Hu Y."/>
        </authorList>
    </citation>
    <scope>NUCLEOTIDE SEQUENCE</scope>
    <source>
        <strain evidence="1">IB182363</strain>
    </source>
</reference>
<dbReference type="AlphaFoldDB" id="A0A927C613"/>
<sequence>MRINTIYLRRANKLIANRGNGSNRLPETVLATAMKNIERLGFTFSHSLMHTVCTFSMEQMESFYHPLVADLKELVGAHVEYRPMYPNFPMQVMEATDAELYLNAIRHYLTWEGPEYEIADPAPLLDKANLNVIDLGSKAEFHTMIRRLIEAKVSISGTDREDIDAVIECADPKELHEILPAGIPLKENVGFVAGSLLKHDKANVELIGRYIKTATDVLRLAVAWSDGDVSLAEATRFRKFKRSERRLLLGLLERCGPITEDMLRYKQRWIRLGEILHPSEYKHQYTRCKEAFDILRNNKPFTTFNGSLEVAFQYRNVWAGIDLLMQRPGEFARRLDHLIRLTEHAEYVVLAFGEVANQVSTPVLLQVKSHFSHRHEPQETRTIFPKGNVAKAFVIPHTLPALDATICRDVVLLCDRALIQRFAELPRLGKTYVDDRLKSYNVPFSQRSASKSLHTIVRGSRLPMPEGDTIRFFSWWKEGLVDGTPTGRVDIDLSAVMYDANWQYVEHISYTNLRSSKYRATHSGDIVAAPQGACEFIDLHLPSIVNYGGRYIVATLHSFTAQPYCNLPECFVGWMMRKKPGSGEIFEPSTVANKIDITADTQIAIPVILDLVERTVVWMDLSLTRHPDYYNNVEGNQRGMVLMGKAMTTLQKPDLHGLFLLHAQARGEIVQVENQADTIFSVDKGVTPFDIEHIMAEFLA</sequence>
<dbReference type="Proteomes" id="UP000639396">
    <property type="component" value="Unassembled WGS sequence"/>
</dbReference>
<dbReference type="Gene3D" id="2.60.60.30">
    <property type="entry name" value="sav2460 like domains"/>
    <property type="match status" value="1"/>
</dbReference>
<organism evidence="1 2">
    <name type="scientific">Paenibacillus oceani</name>
    <dbReference type="NCBI Taxonomy" id="2772510"/>
    <lineage>
        <taxon>Bacteria</taxon>
        <taxon>Bacillati</taxon>
        <taxon>Bacillota</taxon>
        <taxon>Bacilli</taxon>
        <taxon>Bacillales</taxon>
        <taxon>Paenibacillaceae</taxon>
        <taxon>Paenibacillus</taxon>
    </lineage>
</organism>
<dbReference type="EMBL" id="JACXJA010000001">
    <property type="protein sequence ID" value="MBD2860647.1"/>
    <property type="molecule type" value="Genomic_DNA"/>
</dbReference>
<dbReference type="PANTHER" id="PTHR32097">
    <property type="entry name" value="CAMP-BINDING PROTEIN 1-RELATED"/>
    <property type="match status" value="1"/>
</dbReference>
<evidence type="ECO:0000313" key="1">
    <source>
        <dbReference type="EMBL" id="MBD2860647.1"/>
    </source>
</evidence>
<comment type="caution">
    <text evidence="1">The sequence shown here is derived from an EMBL/GenBank/DDBJ whole genome shotgun (WGS) entry which is preliminary data.</text>
</comment>
<dbReference type="InterPro" id="IPR003325">
    <property type="entry name" value="TerD"/>
</dbReference>
<proteinExistence type="predicted"/>
<accession>A0A927C613</accession>
<keyword evidence="2" id="KW-1185">Reference proteome</keyword>
<protein>
    <submittedName>
        <fullName evidence="1">TerD family protein</fullName>
    </submittedName>
</protein>
<name>A0A927C613_9BACL</name>
<dbReference type="InterPro" id="IPR051324">
    <property type="entry name" value="Stress/Tellurium_Resist"/>
</dbReference>
<gene>
    <name evidence="1" type="ORF">IDH45_01425</name>
</gene>
<dbReference type="PANTHER" id="PTHR32097:SF18">
    <property type="entry name" value="RING-TYPE DOMAIN-CONTAINING PROTEIN"/>
    <property type="match status" value="1"/>
</dbReference>
<evidence type="ECO:0000313" key="2">
    <source>
        <dbReference type="Proteomes" id="UP000639396"/>
    </source>
</evidence>
<dbReference type="CDD" id="cd06974">
    <property type="entry name" value="TerD_like"/>
    <property type="match status" value="1"/>
</dbReference>